<dbReference type="InterPro" id="IPR030392">
    <property type="entry name" value="S74_ICA"/>
</dbReference>
<feature type="domain" description="Peptidase S74" evidence="2">
    <location>
        <begin position="719"/>
        <end position="807"/>
    </location>
</feature>
<evidence type="ECO:0000313" key="4">
    <source>
        <dbReference type="Proteomes" id="UP000186039"/>
    </source>
</evidence>
<dbReference type="Pfam" id="PF03906">
    <property type="entry name" value="Phage_T7_tail"/>
    <property type="match status" value="1"/>
</dbReference>
<dbReference type="PROSITE" id="PS51688">
    <property type="entry name" value="ICA"/>
    <property type="match status" value="1"/>
</dbReference>
<proteinExistence type="predicted"/>
<dbReference type="Proteomes" id="UP000186039">
    <property type="component" value="Unassembled WGS sequence"/>
</dbReference>
<comment type="caution">
    <text evidence="3">The sequence shown here is derived from an EMBL/GenBank/DDBJ whole genome shotgun (WGS) entry which is preliminary data.</text>
</comment>
<feature type="compositionally biased region" description="Polar residues" evidence="1">
    <location>
        <begin position="204"/>
        <end position="213"/>
    </location>
</feature>
<dbReference type="InterPro" id="IPR005604">
    <property type="entry name" value="Phage_T7_tail_fibre-like_N"/>
</dbReference>
<evidence type="ECO:0000256" key="1">
    <source>
        <dbReference type="SAM" id="MobiDB-lite"/>
    </source>
</evidence>
<evidence type="ECO:0000313" key="3">
    <source>
        <dbReference type="EMBL" id="OLQ91648.1"/>
    </source>
</evidence>
<reference evidence="3 4" key="1">
    <citation type="submission" date="2016-09" db="EMBL/GenBank/DDBJ databases">
        <title>Genomic Taxonomy of the Vibrionaceae.</title>
        <authorList>
            <person name="Gonzalez-Castillo A."/>
            <person name="Gomez-Gil B."/>
            <person name="Enciso-Ibarra K."/>
        </authorList>
    </citation>
    <scope>NUCLEOTIDE SEQUENCE [LARGE SCALE GENOMIC DNA]</scope>
    <source>
        <strain evidence="3 4">CAIM 1902</strain>
    </source>
</reference>
<protein>
    <recommendedName>
        <fullName evidence="2">Peptidase S74 domain-containing protein</fullName>
    </recommendedName>
</protein>
<feature type="compositionally biased region" description="Basic and acidic residues" evidence="1">
    <location>
        <begin position="215"/>
        <end position="251"/>
    </location>
</feature>
<gene>
    <name evidence="3" type="ORF">BIY20_09605</name>
</gene>
<feature type="region of interest" description="Disordered" evidence="1">
    <location>
        <begin position="198"/>
        <end position="269"/>
    </location>
</feature>
<organism evidence="3 4">
    <name type="scientific">Vibrio panuliri</name>
    <dbReference type="NCBI Taxonomy" id="1381081"/>
    <lineage>
        <taxon>Bacteria</taxon>
        <taxon>Pseudomonadati</taxon>
        <taxon>Pseudomonadota</taxon>
        <taxon>Gammaproteobacteria</taxon>
        <taxon>Vibrionales</taxon>
        <taxon>Vibrionaceae</taxon>
        <taxon>Vibrio</taxon>
    </lineage>
</organism>
<evidence type="ECO:0000259" key="2">
    <source>
        <dbReference type="PROSITE" id="PS51688"/>
    </source>
</evidence>
<accession>A0ABX3FIR3</accession>
<name>A0ABX3FIR3_9VIBR</name>
<keyword evidence="4" id="KW-1185">Reference proteome</keyword>
<dbReference type="EMBL" id="MJMH01000172">
    <property type="protein sequence ID" value="OLQ91648.1"/>
    <property type="molecule type" value="Genomic_DNA"/>
</dbReference>
<sequence>MVTLTEPDGSIAYPLFDVITQSLIRLKTPPFVGSKLLIERFTSLDERLVDYENAALLTEEDLDTDSRQAFYGLQEANDSHRRVTKELNDKIDGIINGGDGEDIKIIPWTQTASKGQRFFYPPYEFTHCVVFINGVYQDPEQEDPAYVLGENSIILSESLDDGDIVSVWIGAGYGIEAKEVREWAKQAQDAAFNSEQFSKDSFDHSANSASSATEAKGHLDNAKLEVERAKDEADRADREADAAATAKRDAETASGNASSSMTKAGEHAQDAFKYKETTVEKAGEADQSKIKAGEYEDGAKKAADRAEKSAARLESPFADQGSWFMAGGAYPPPPEVEVGKEFSAMWFIEDTGTTPDQILWKRGDYCVYSYKTKQYSRLSGEAKGGTPPKWVEFPGDVLLANEKALKFKDTLGRQMYGVGLDIDNDLIYGDWDQTNKIALMCRDVEQIWAVDKLDENGKVPEGHKWRVLSEKNGMPLAGGKSFTGDIGLGNQVKLKGKTATTVEHNIAQVDASGNVVLGDVDAVVQLNSRERPKCFYGGVSSTIYTTQDAPTWADVGGSDFMSNKSGVTTFKNMYVEPAVDGVFRPKTNNTSSLGTTTNYWKESFVTTATSDINNANKFKCRAANQGLYNSKDHVLIESGAIEDDTFIHAKATVNIKSRNEPILWVNEVQQSFFHTGHLPNWDEVENKPAEFKPTGSRDGDFRVTGTFYCNNDVWAFQTSDARKKSDIVPITNALAKIDEITGYTYFNKVFEQKEHGLIAQEVKRVLPHAVIKRDDETLAMDYKQVLGLLVNAVKELKDEVAMLKEKAA</sequence>
<dbReference type="Pfam" id="PF13884">
    <property type="entry name" value="Peptidase_S74"/>
    <property type="match status" value="1"/>
</dbReference>